<evidence type="ECO:0000256" key="1">
    <source>
        <dbReference type="ARBA" id="ARBA00007261"/>
    </source>
</evidence>
<feature type="domain" description="Peptidase M16 C-terminal" evidence="3">
    <location>
        <begin position="165"/>
        <end position="338"/>
    </location>
</feature>
<organism evidence="4 5">
    <name type="scientific">Clostridium oceanicum</name>
    <dbReference type="NCBI Taxonomy" id="1543"/>
    <lineage>
        <taxon>Bacteria</taxon>
        <taxon>Bacillati</taxon>
        <taxon>Bacillota</taxon>
        <taxon>Clostridia</taxon>
        <taxon>Eubacteriales</taxon>
        <taxon>Clostridiaceae</taxon>
        <taxon>Clostridium</taxon>
    </lineage>
</organism>
<gene>
    <name evidence="4" type="ORF">GCM10008906_34620</name>
</gene>
<dbReference type="PANTHER" id="PTHR11851">
    <property type="entry name" value="METALLOPROTEASE"/>
    <property type="match status" value="1"/>
</dbReference>
<reference evidence="4 5" key="1">
    <citation type="journal article" date="2019" name="Int. J. Syst. Evol. Microbiol.">
        <title>The Global Catalogue of Microorganisms (GCM) 10K type strain sequencing project: providing services to taxonomists for standard genome sequencing and annotation.</title>
        <authorList>
            <consortium name="The Broad Institute Genomics Platform"/>
            <consortium name="The Broad Institute Genome Sequencing Center for Infectious Disease"/>
            <person name="Wu L."/>
            <person name="Ma J."/>
        </authorList>
    </citation>
    <scope>NUCLEOTIDE SEQUENCE [LARGE SCALE GENOMIC DNA]</scope>
    <source>
        <strain evidence="4 5">JCM 1407</strain>
    </source>
</reference>
<dbReference type="Proteomes" id="UP001501510">
    <property type="component" value="Unassembled WGS sequence"/>
</dbReference>
<dbReference type="InterPro" id="IPR007863">
    <property type="entry name" value="Peptidase_M16_C"/>
</dbReference>
<proteinExistence type="inferred from homology"/>
<evidence type="ECO:0000313" key="4">
    <source>
        <dbReference type="EMBL" id="GAA0746694.1"/>
    </source>
</evidence>
<dbReference type="Gene3D" id="3.30.830.10">
    <property type="entry name" value="Metalloenzyme, LuxS/M16 peptidase-like"/>
    <property type="match status" value="2"/>
</dbReference>
<dbReference type="InterPro" id="IPR050361">
    <property type="entry name" value="MPP/UQCRC_Complex"/>
</dbReference>
<comment type="caution">
    <text evidence="4">The sequence shown here is derived from an EMBL/GenBank/DDBJ whole genome shotgun (WGS) entry which is preliminary data.</text>
</comment>
<dbReference type="SUPFAM" id="SSF63411">
    <property type="entry name" value="LuxS/MPP-like metallohydrolase"/>
    <property type="match status" value="2"/>
</dbReference>
<dbReference type="Pfam" id="PF00675">
    <property type="entry name" value="Peptidase_M16"/>
    <property type="match status" value="1"/>
</dbReference>
<keyword evidence="5" id="KW-1185">Reference proteome</keyword>
<feature type="domain" description="Peptidase M16 N-terminal" evidence="2">
    <location>
        <begin position="12"/>
        <end position="157"/>
    </location>
</feature>
<protein>
    <submittedName>
        <fullName evidence="4">Pitrilysin family protein</fullName>
    </submittedName>
</protein>
<dbReference type="RefSeq" id="WP_343763714.1">
    <property type="nucleotide sequence ID" value="NZ_BAAACG010000019.1"/>
</dbReference>
<evidence type="ECO:0000259" key="3">
    <source>
        <dbReference type="Pfam" id="PF05193"/>
    </source>
</evidence>
<evidence type="ECO:0000259" key="2">
    <source>
        <dbReference type="Pfam" id="PF00675"/>
    </source>
</evidence>
<dbReference type="InterPro" id="IPR011765">
    <property type="entry name" value="Pept_M16_N"/>
</dbReference>
<dbReference type="InterPro" id="IPR011249">
    <property type="entry name" value="Metalloenz_LuxS/M16"/>
</dbReference>
<accession>A0ABN1JUW3</accession>
<name>A0ABN1JUW3_9CLOT</name>
<evidence type="ECO:0000313" key="5">
    <source>
        <dbReference type="Proteomes" id="UP001501510"/>
    </source>
</evidence>
<sequence>MELDILNNGIKVLYEKSTSNVTSICIGFNGGAIEEENKKFPFGTAHALEHMISKGTINRNEKEINELSDSIFGFENAMTNYPYVVYYGTVLNEDFIKALDFYSDILINPSFPEKGFKEEMDVISEELREWKEDLYQYSEDKLLKNSFYKRRIKERIIGNENSIKNISLETIKEFYNKYYTPENCTISIVSSLHKGTVIELIKEYFEGFVKDYTEINKEEYESITSGIYKNYKKGMEGCKISIFYPIHDLDEIEIDALRIFNNEFGVGTSSILFDEIRTKNGLAYDVGSIIKNERGIKLYKIYLGTSKEKAERCIDIIKESIEKAKKIENNFTEEKIRKIYKSIKLRKEIRHESSIRLALDMTTYELMYKGDKNLDRYLSNIEKIDDKLIHKVINKVFKEGSIEMLL</sequence>
<dbReference type="Pfam" id="PF05193">
    <property type="entry name" value="Peptidase_M16_C"/>
    <property type="match status" value="1"/>
</dbReference>
<dbReference type="PANTHER" id="PTHR11851:SF49">
    <property type="entry name" value="MITOCHONDRIAL-PROCESSING PEPTIDASE SUBUNIT ALPHA"/>
    <property type="match status" value="1"/>
</dbReference>
<comment type="similarity">
    <text evidence="1">Belongs to the peptidase M16 family.</text>
</comment>
<dbReference type="EMBL" id="BAAACG010000019">
    <property type="protein sequence ID" value="GAA0746694.1"/>
    <property type="molecule type" value="Genomic_DNA"/>
</dbReference>